<evidence type="ECO:0000256" key="12">
    <source>
        <dbReference type="ARBA" id="ARBA00022801"/>
    </source>
</evidence>
<dbReference type="GO" id="GO:0046872">
    <property type="term" value="F:metal ion binding"/>
    <property type="evidence" value="ECO:0007669"/>
    <property type="project" value="UniProtKB-KW"/>
</dbReference>
<dbReference type="GO" id="GO:0004649">
    <property type="term" value="F:poly(ADP-ribose) glycohydrolase activity"/>
    <property type="evidence" value="ECO:0007669"/>
    <property type="project" value="UniProtKB-EC"/>
</dbReference>
<dbReference type="SUPFAM" id="SSF101478">
    <property type="entry name" value="ADP-ribosylglycohydrolase"/>
    <property type="match status" value="1"/>
</dbReference>
<keyword evidence="8" id="KW-0158">Chromosome</keyword>
<organism evidence="26 27">
    <name type="scientific">Strigamia maritima</name>
    <name type="common">European centipede</name>
    <name type="synonym">Geophilus maritimus</name>
    <dbReference type="NCBI Taxonomy" id="126957"/>
    <lineage>
        <taxon>Eukaryota</taxon>
        <taxon>Metazoa</taxon>
        <taxon>Ecdysozoa</taxon>
        <taxon>Arthropoda</taxon>
        <taxon>Myriapoda</taxon>
        <taxon>Chilopoda</taxon>
        <taxon>Pleurostigmophora</taxon>
        <taxon>Geophilomorpha</taxon>
        <taxon>Linotaeniidae</taxon>
        <taxon>Strigamia</taxon>
    </lineage>
</organism>
<evidence type="ECO:0000256" key="22">
    <source>
        <dbReference type="ARBA" id="ARBA00043187"/>
    </source>
</evidence>
<feature type="binding site" evidence="25">
    <location>
        <position position="62"/>
    </location>
    <ligand>
        <name>Mg(2+)</name>
        <dbReference type="ChEBI" id="CHEBI:18420"/>
        <label>1</label>
    </ligand>
</feature>
<evidence type="ECO:0000256" key="17">
    <source>
        <dbReference type="ARBA" id="ARBA00041057"/>
    </source>
</evidence>
<keyword evidence="16" id="KW-0539">Nucleus</keyword>
<dbReference type="eggNOG" id="ENOG502QUER">
    <property type="taxonomic scope" value="Eukaryota"/>
</dbReference>
<evidence type="ECO:0000256" key="25">
    <source>
        <dbReference type="PIRSR" id="PIRSR605502-1"/>
    </source>
</evidence>
<dbReference type="GO" id="GO:0005694">
    <property type="term" value="C:chromosome"/>
    <property type="evidence" value="ECO:0007669"/>
    <property type="project" value="UniProtKB-SubCell"/>
</dbReference>
<dbReference type="FunFam" id="1.10.4080.10:FF:000001">
    <property type="entry name" value="ADP-ribose glycohydrolase ARH3"/>
    <property type="match status" value="1"/>
</dbReference>
<evidence type="ECO:0000313" key="27">
    <source>
        <dbReference type="Proteomes" id="UP000014500"/>
    </source>
</evidence>
<keyword evidence="9" id="KW-0963">Cytoplasm</keyword>
<evidence type="ECO:0000256" key="3">
    <source>
        <dbReference type="ARBA" id="ARBA00004305"/>
    </source>
</evidence>
<keyword evidence="11" id="KW-0227">DNA damage</keyword>
<keyword evidence="27" id="KW-1185">Reference proteome</keyword>
<comment type="similarity">
    <text evidence="5">Belongs to the ADP-ribosylglycohydrolase family.</text>
</comment>
<evidence type="ECO:0000313" key="26">
    <source>
        <dbReference type="EnsemblMetazoa" id="SMAR003399-PA"/>
    </source>
</evidence>
<dbReference type="InterPro" id="IPR036705">
    <property type="entry name" value="Ribosyl_crysJ1_sf"/>
</dbReference>
<evidence type="ECO:0000256" key="2">
    <source>
        <dbReference type="ARBA" id="ARBA00004286"/>
    </source>
</evidence>
<dbReference type="OMA" id="HMEHVEA"/>
<dbReference type="InterPro" id="IPR050792">
    <property type="entry name" value="ADP-ribosylglycohydrolase"/>
</dbReference>
<feature type="binding site" evidence="25">
    <location>
        <position position="294"/>
    </location>
    <ligand>
        <name>Mg(2+)</name>
        <dbReference type="ChEBI" id="CHEBI:18420"/>
        <label>1</label>
    </ligand>
</feature>
<evidence type="ECO:0000256" key="18">
    <source>
        <dbReference type="ARBA" id="ARBA00042398"/>
    </source>
</evidence>
<dbReference type="PANTHER" id="PTHR16222">
    <property type="entry name" value="ADP-RIBOSYLGLYCOHYDROLASE"/>
    <property type="match status" value="1"/>
</dbReference>
<evidence type="ECO:0000256" key="11">
    <source>
        <dbReference type="ARBA" id="ARBA00022763"/>
    </source>
</evidence>
<evidence type="ECO:0000256" key="13">
    <source>
        <dbReference type="ARBA" id="ARBA00022842"/>
    </source>
</evidence>
<dbReference type="InterPro" id="IPR005502">
    <property type="entry name" value="Ribosyl_crysJ1"/>
</dbReference>
<dbReference type="EnsemblMetazoa" id="SMAR003399-RA">
    <property type="protein sequence ID" value="SMAR003399-PA"/>
    <property type="gene ID" value="SMAR003399"/>
</dbReference>
<evidence type="ECO:0000256" key="4">
    <source>
        <dbReference type="ARBA" id="ARBA00004496"/>
    </source>
</evidence>
<dbReference type="GO" id="GO:0005634">
    <property type="term" value="C:nucleus"/>
    <property type="evidence" value="ECO:0007669"/>
    <property type="project" value="UniProtKB-SubCell"/>
</dbReference>
<evidence type="ECO:0000256" key="15">
    <source>
        <dbReference type="ARBA" id="ARBA00023204"/>
    </source>
</evidence>
<name>T1IQS5_STRMM</name>
<dbReference type="GO" id="GO:0005759">
    <property type="term" value="C:mitochondrial matrix"/>
    <property type="evidence" value="ECO:0007669"/>
    <property type="project" value="UniProtKB-SubCell"/>
</dbReference>
<evidence type="ECO:0000256" key="23">
    <source>
        <dbReference type="ARBA" id="ARBA00043193"/>
    </source>
</evidence>
<dbReference type="STRING" id="126957.T1IQS5"/>
<protein>
    <recommendedName>
        <fullName evidence="17">ADP-ribosylhydrolase ARH3</fullName>
        <ecNumber evidence="7">3.2.1.143</ecNumber>
    </recommendedName>
    <alternativeName>
        <fullName evidence="18">ADP-ribose glycohydrolase ARH3</fullName>
    </alternativeName>
    <alternativeName>
        <fullName evidence="19">ADP-ribosylhydrolase 3</fullName>
    </alternativeName>
    <alternativeName>
        <fullName evidence="22">O-acetyl-ADP-ribose deacetylase ARH3</fullName>
    </alternativeName>
    <alternativeName>
        <fullName evidence="23">Poly(ADP-ribose) glycohydrolase ARH3</fullName>
    </alternativeName>
    <alternativeName>
        <fullName evidence="21">[Protein ADP-ribosylarginine] hydrolase-like protein 2</fullName>
    </alternativeName>
    <alternativeName>
        <fullName evidence="20">[Protein ADP-ribosylserine] hydrolase</fullName>
    </alternativeName>
</protein>
<comment type="subunit">
    <text evidence="6">Monomer.</text>
</comment>
<feature type="binding site" evidence="25">
    <location>
        <position position="63"/>
    </location>
    <ligand>
        <name>Mg(2+)</name>
        <dbReference type="ChEBI" id="CHEBI:18420"/>
        <label>1</label>
    </ligand>
</feature>
<keyword evidence="10 25" id="KW-0479">Metal-binding</keyword>
<keyword evidence="13 25" id="KW-0460">Magnesium</keyword>
<evidence type="ECO:0000256" key="10">
    <source>
        <dbReference type="ARBA" id="ARBA00022723"/>
    </source>
</evidence>
<reference evidence="26" key="2">
    <citation type="submission" date="2015-02" db="UniProtKB">
        <authorList>
            <consortium name="EnsemblMetazoa"/>
        </authorList>
    </citation>
    <scope>IDENTIFICATION</scope>
</reference>
<evidence type="ECO:0000256" key="8">
    <source>
        <dbReference type="ARBA" id="ARBA00022454"/>
    </source>
</evidence>
<evidence type="ECO:0000256" key="9">
    <source>
        <dbReference type="ARBA" id="ARBA00022490"/>
    </source>
</evidence>
<accession>T1IQS5</accession>
<dbReference type="GO" id="GO:0006281">
    <property type="term" value="P:DNA repair"/>
    <property type="evidence" value="ECO:0007669"/>
    <property type="project" value="UniProtKB-KW"/>
</dbReference>
<dbReference type="PANTHER" id="PTHR16222:SF24">
    <property type="entry name" value="ADP-RIBOSYLHYDROLASE ARH3"/>
    <property type="match status" value="1"/>
</dbReference>
<feature type="binding site" evidence="25">
    <location>
        <position position="64"/>
    </location>
    <ligand>
        <name>Mg(2+)</name>
        <dbReference type="ChEBI" id="CHEBI:18420"/>
        <label>1</label>
    </ligand>
</feature>
<evidence type="ECO:0000256" key="21">
    <source>
        <dbReference type="ARBA" id="ARBA00042850"/>
    </source>
</evidence>
<evidence type="ECO:0000256" key="16">
    <source>
        <dbReference type="ARBA" id="ARBA00023242"/>
    </source>
</evidence>
<feature type="binding site" evidence="25">
    <location>
        <position position="296"/>
    </location>
    <ligand>
        <name>Mg(2+)</name>
        <dbReference type="ChEBI" id="CHEBI:18420"/>
        <label>1</label>
    </ligand>
</feature>
<comment type="catalytic activity">
    <reaction evidence="24">
        <text>alpha-NAD(+) + H2O = ADP-D-ribose + nicotinamide + H(+)</text>
        <dbReference type="Rhea" id="RHEA:68792"/>
        <dbReference type="ChEBI" id="CHEBI:15377"/>
        <dbReference type="ChEBI" id="CHEBI:15378"/>
        <dbReference type="ChEBI" id="CHEBI:17154"/>
        <dbReference type="ChEBI" id="CHEBI:57967"/>
        <dbReference type="ChEBI" id="CHEBI:77017"/>
    </reaction>
</comment>
<dbReference type="EC" id="3.2.1.143" evidence="7"/>
<evidence type="ECO:0000256" key="14">
    <source>
        <dbReference type="ARBA" id="ARBA00023128"/>
    </source>
</evidence>
<dbReference type="Proteomes" id="UP000014500">
    <property type="component" value="Unassembled WGS sequence"/>
</dbReference>
<reference evidence="27" key="1">
    <citation type="submission" date="2011-05" db="EMBL/GenBank/DDBJ databases">
        <authorList>
            <person name="Richards S.R."/>
            <person name="Qu J."/>
            <person name="Jiang H."/>
            <person name="Jhangiani S.N."/>
            <person name="Agravi P."/>
            <person name="Goodspeed R."/>
            <person name="Gross S."/>
            <person name="Mandapat C."/>
            <person name="Jackson L."/>
            <person name="Mathew T."/>
            <person name="Pu L."/>
            <person name="Thornton R."/>
            <person name="Saada N."/>
            <person name="Wilczek-Boney K.B."/>
            <person name="Lee S."/>
            <person name="Kovar C."/>
            <person name="Wu Y."/>
            <person name="Scherer S.E."/>
            <person name="Worley K.C."/>
            <person name="Muzny D.M."/>
            <person name="Gibbs R."/>
        </authorList>
    </citation>
    <scope>NUCLEOTIDE SEQUENCE</scope>
    <source>
        <strain evidence="27">Brora</strain>
    </source>
</reference>
<sequence>MAVTVSLRKKFQGSLIGCLIGDCLGERFESAELPVLLSVSKVANFFEALQRGEKEQGSLPYTDDTAMTKELAKSIIDNKSINNQDLAKRLTQLYYAEPDRGYGTHVGQVFHTLKRMRNLGDVLKPAKDQFQGTGSYGNGAAMRATPVGLFFHKDLDVLIEAARDSSLVTHAHCNGYNGAILQAMAVRQALLTDPSDSINPLEFVQELRKQMEKVEKNGNPHFTHQLKKIEMLLSEPEMPDKQRVVDDLGNDVSALNSVPTAIFAYLVSGKQLKGIDTDNLFERTIHYAISLGGDTDTIACMAGGICGAHLGIDAIPKHLITPCETHEQIVELADQLLTAL</sequence>
<evidence type="ECO:0000256" key="19">
    <source>
        <dbReference type="ARBA" id="ARBA00042471"/>
    </source>
</evidence>
<dbReference type="GO" id="GO:0140290">
    <property type="term" value="P:peptidyl-serine ADP-deribosylation"/>
    <property type="evidence" value="ECO:0007669"/>
    <property type="project" value="UniProtKB-ARBA"/>
</dbReference>
<dbReference type="PhylomeDB" id="T1IQS5"/>
<proteinExistence type="inferred from homology"/>
<dbReference type="Gene3D" id="1.10.4080.10">
    <property type="entry name" value="ADP-ribosylation/Crystallin J1"/>
    <property type="match status" value="1"/>
</dbReference>
<dbReference type="AlphaFoldDB" id="T1IQS5"/>
<dbReference type="Pfam" id="PF03747">
    <property type="entry name" value="ADP_ribosyl_GH"/>
    <property type="match status" value="1"/>
</dbReference>
<keyword evidence="15" id="KW-0234">DNA repair</keyword>
<evidence type="ECO:0000256" key="5">
    <source>
        <dbReference type="ARBA" id="ARBA00010702"/>
    </source>
</evidence>
<keyword evidence="14" id="KW-0496">Mitochondrion</keyword>
<evidence type="ECO:0000256" key="24">
    <source>
        <dbReference type="ARBA" id="ARBA00049015"/>
    </source>
</evidence>
<evidence type="ECO:0000256" key="6">
    <source>
        <dbReference type="ARBA" id="ARBA00011245"/>
    </source>
</evidence>
<dbReference type="EMBL" id="JH431313">
    <property type="status" value="NOT_ANNOTATED_CDS"/>
    <property type="molecule type" value="Genomic_DNA"/>
</dbReference>
<comment type="subcellular location">
    <subcellularLocation>
        <location evidence="2">Chromosome</location>
    </subcellularLocation>
    <subcellularLocation>
        <location evidence="4">Cytoplasm</location>
    </subcellularLocation>
    <subcellularLocation>
        <location evidence="3">Mitochondrion matrix</location>
    </subcellularLocation>
    <subcellularLocation>
        <location evidence="1">Nucleus</location>
    </subcellularLocation>
</comment>
<evidence type="ECO:0000256" key="1">
    <source>
        <dbReference type="ARBA" id="ARBA00004123"/>
    </source>
</evidence>
<comment type="cofactor">
    <cofactor evidence="25">
        <name>Mg(2+)</name>
        <dbReference type="ChEBI" id="CHEBI:18420"/>
    </cofactor>
    <text evidence="25">Binds 2 magnesium ions per subunit.</text>
</comment>
<evidence type="ECO:0000256" key="20">
    <source>
        <dbReference type="ARBA" id="ARBA00042722"/>
    </source>
</evidence>
<feature type="binding site" evidence="25">
    <location>
        <position position="297"/>
    </location>
    <ligand>
        <name>Mg(2+)</name>
        <dbReference type="ChEBI" id="CHEBI:18420"/>
        <label>1</label>
    </ligand>
</feature>
<dbReference type="HOGENOM" id="CLU_024566_3_0_1"/>
<evidence type="ECO:0000256" key="7">
    <source>
        <dbReference type="ARBA" id="ARBA00012255"/>
    </source>
</evidence>
<keyword evidence="12" id="KW-0378">Hydrolase</keyword>